<dbReference type="InterPro" id="IPR019533">
    <property type="entry name" value="Peptidase_S26"/>
</dbReference>
<dbReference type="OrthoDB" id="5360818at2"/>
<dbReference type="AlphaFoldDB" id="A0A378P8T0"/>
<dbReference type="InterPro" id="IPR014139">
    <property type="entry name" value="Peptidase_S26C_TraF"/>
</dbReference>
<reference evidence="8 10" key="2">
    <citation type="submission" date="2018-06" db="EMBL/GenBank/DDBJ databases">
        <authorList>
            <consortium name="Pathogen Informatics"/>
            <person name="Doyle S."/>
        </authorList>
    </citation>
    <scope>NUCLEOTIDE SEQUENCE [LARGE SCALE GENOMIC DNA]</scope>
    <source>
        <strain evidence="8 10">NCTC12376</strain>
    </source>
</reference>
<keyword evidence="3" id="KW-0732">Signal</keyword>
<keyword evidence="9" id="KW-1185">Reference proteome</keyword>
<protein>
    <submittedName>
        <fullName evidence="7">Conjugal transfer peptidase TraF</fullName>
    </submittedName>
    <submittedName>
        <fullName evidence="8">Conjugal transfer protein</fullName>
    </submittedName>
</protein>
<dbReference type="NCBIfam" id="NF010459">
    <property type="entry name" value="PRK13884.1"/>
    <property type="match status" value="1"/>
</dbReference>
<evidence type="ECO:0000313" key="9">
    <source>
        <dbReference type="Proteomes" id="UP000054639"/>
    </source>
</evidence>
<evidence type="ECO:0000256" key="5">
    <source>
        <dbReference type="ARBA" id="ARBA00022971"/>
    </source>
</evidence>
<evidence type="ECO:0000313" key="8">
    <source>
        <dbReference type="EMBL" id="STY82906.1"/>
    </source>
</evidence>
<dbReference type="InterPro" id="IPR036286">
    <property type="entry name" value="LexA/Signal_pep-like_sf"/>
</dbReference>
<dbReference type="Proteomes" id="UP000054639">
    <property type="component" value="Unassembled WGS sequence"/>
</dbReference>
<gene>
    <name evidence="7" type="primary">traF_2</name>
    <name evidence="7" type="ORF">Lqua_2938</name>
    <name evidence="8" type="ORF">NCTC12376_03371</name>
</gene>
<dbReference type="GO" id="GO:0004252">
    <property type="term" value="F:serine-type endopeptidase activity"/>
    <property type="evidence" value="ECO:0007669"/>
    <property type="project" value="InterPro"/>
</dbReference>
<name>A0A378P8T0_9GAMM</name>
<evidence type="ECO:0000256" key="3">
    <source>
        <dbReference type="ARBA" id="ARBA00022729"/>
    </source>
</evidence>
<evidence type="ECO:0000256" key="2">
    <source>
        <dbReference type="ARBA" id="ARBA00005849"/>
    </source>
</evidence>
<comment type="subcellular location">
    <subcellularLocation>
        <location evidence="1">Periplasm</location>
    </subcellularLocation>
</comment>
<keyword evidence="4" id="KW-0574">Periplasm</keyword>
<dbReference type="NCBIfam" id="TIGR02771">
    <property type="entry name" value="TraF_Ti"/>
    <property type="match status" value="1"/>
</dbReference>
<organism evidence="8 10">
    <name type="scientific">Legionella quateirensis</name>
    <dbReference type="NCBI Taxonomy" id="45072"/>
    <lineage>
        <taxon>Bacteria</taxon>
        <taxon>Pseudomonadati</taxon>
        <taxon>Pseudomonadota</taxon>
        <taxon>Gammaproteobacteria</taxon>
        <taxon>Legionellales</taxon>
        <taxon>Legionellaceae</taxon>
        <taxon>Legionella</taxon>
    </lineage>
</organism>
<dbReference type="SUPFAM" id="SSF51306">
    <property type="entry name" value="LexA/Signal peptidase"/>
    <property type="match status" value="1"/>
</dbReference>
<evidence type="ECO:0000313" key="10">
    <source>
        <dbReference type="Proteomes" id="UP000254230"/>
    </source>
</evidence>
<dbReference type="STRING" id="45072.Lqua_2938"/>
<evidence type="ECO:0000259" key="6">
    <source>
        <dbReference type="Pfam" id="PF10502"/>
    </source>
</evidence>
<dbReference type="Proteomes" id="UP000254230">
    <property type="component" value="Unassembled WGS sequence"/>
</dbReference>
<dbReference type="EMBL" id="UGOW01000002">
    <property type="protein sequence ID" value="STY82906.1"/>
    <property type="molecule type" value="Genomic_DNA"/>
</dbReference>
<dbReference type="GO" id="GO:0042597">
    <property type="term" value="C:periplasmic space"/>
    <property type="evidence" value="ECO:0007669"/>
    <property type="project" value="UniProtKB-SubCell"/>
</dbReference>
<feature type="domain" description="Peptidase S26" evidence="6">
    <location>
        <begin position="3"/>
        <end position="173"/>
    </location>
</feature>
<reference evidence="7 9" key="1">
    <citation type="submission" date="2015-11" db="EMBL/GenBank/DDBJ databases">
        <title>Genomic analysis of 38 Legionella species identifies large and diverse effector repertoires.</title>
        <authorList>
            <person name="Burstein D."/>
            <person name="Amaro F."/>
            <person name="Zusman T."/>
            <person name="Lifshitz Z."/>
            <person name="Cohen O."/>
            <person name="Gilbert J.A."/>
            <person name="Pupko T."/>
            <person name="Shuman H.A."/>
            <person name="Segal G."/>
        </authorList>
    </citation>
    <scope>NUCLEOTIDE SEQUENCE [LARGE SCALE GENOMIC DNA]</scope>
    <source>
        <strain evidence="7 9">ATCC 49507</strain>
    </source>
</reference>
<keyword evidence="5" id="KW-0184">Conjugation</keyword>
<evidence type="ECO:0000256" key="4">
    <source>
        <dbReference type="ARBA" id="ARBA00022764"/>
    </source>
</evidence>
<dbReference type="Pfam" id="PF10502">
    <property type="entry name" value="Peptidase_S26"/>
    <property type="match status" value="1"/>
</dbReference>
<dbReference type="RefSeq" id="WP_058475067.1">
    <property type="nucleotide sequence ID" value="NZ_CAAAIL010000017.1"/>
</dbReference>
<dbReference type="Gene3D" id="2.10.109.10">
    <property type="entry name" value="Umud Fragment, subunit A"/>
    <property type="match status" value="1"/>
</dbReference>
<comment type="similarity">
    <text evidence="2">Belongs to the peptidase S26C family.</text>
</comment>
<dbReference type="GO" id="GO:0006465">
    <property type="term" value="P:signal peptide processing"/>
    <property type="evidence" value="ECO:0007669"/>
    <property type="project" value="InterPro"/>
</dbReference>
<evidence type="ECO:0000256" key="1">
    <source>
        <dbReference type="ARBA" id="ARBA00004418"/>
    </source>
</evidence>
<dbReference type="EMBL" id="LNYR01000043">
    <property type="protein sequence ID" value="KTD44118.1"/>
    <property type="molecule type" value="Genomic_DNA"/>
</dbReference>
<sequence>MKRLAKKASMMVAIASLSFIFLTGLLTISGARFNTSRSIPLGLYWITKHPIQKGEYVLFCPPQKTIFQKALKRGYIHSGFCSGGFGYMMKRVLASHNDVVSINPWGVWVNNRFVEHSVPYPTDEQGRPLPELTLRQYPLKNSELLLMTDQNDLSFDARYFGLIKRSQVKAVIKPILTWGSTS</sequence>
<evidence type="ECO:0000313" key="7">
    <source>
        <dbReference type="EMBL" id="KTD44118.1"/>
    </source>
</evidence>
<proteinExistence type="inferred from homology"/>
<accession>A0A378P8T0</accession>